<dbReference type="OrthoDB" id="266279at2"/>
<organism evidence="5 6">
    <name type="scientific">Akkermansia muciniphila</name>
    <dbReference type="NCBI Taxonomy" id="239935"/>
    <lineage>
        <taxon>Bacteria</taxon>
        <taxon>Pseudomonadati</taxon>
        <taxon>Verrucomicrobiota</taxon>
        <taxon>Verrucomicrobiia</taxon>
        <taxon>Verrucomicrobiales</taxon>
        <taxon>Akkermansiaceae</taxon>
        <taxon>Akkermansia</taxon>
    </lineage>
</organism>
<dbReference type="SUPFAM" id="SSF53300">
    <property type="entry name" value="vWA-like"/>
    <property type="match status" value="1"/>
</dbReference>
<evidence type="ECO:0000313" key="5">
    <source>
        <dbReference type="EMBL" id="PNC16927.1"/>
    </source>
</evidence>
<dbReference type="Pfam" id="PF08487">
    <property type="entry name" value="VIT"/>
    <property type="match status" value="1"/>
</dbReference>
<evidence type="ECO:0000256" key="2">
    <source>
        <dbReference type="SAM" id="Coils"/>
    </source>
</evidence>
<dbReference type="InterPro" id="IPR013694">
    <property type="entry name" value="VIT"/>
</dbReference>
<dbReference type="PROSITE" id="PS50005">
    <property type="entry name" value="TPR"/>
    <property type="match status" value="1"/>
</dbReference>
<dbReference type="Gene3D" id="1.25.40.10">
    <property type="entry name" value="Tetratricopeptide repeat domain"/>
    <property type="match status" value="2"/>
</dbReference>
<dbReference type="PANTHER" id="PTHR45737:SF6">
    <property type="entry name" value="VON WILLEBRAND FACTOR A DOMAIN-CONTAINING PROTEIN 5A"/>
    <property type="match status" value="1"/>
</dbReference>
<dbReference type="Proteomes" id="UP000236000">
    <property type="component" value="Unassembled WGS sequence"/>
</dbReference>
<dbReference type="PANTHER" id="PTHR45737">
    <property type="entry name" value="VON WILLEBRAND FACTOR A DOMAIN-CONTAINING PROTEIN 5A"/>
    <property type="match status" value="1"/>
</dbReference>
<name>A0A2N8HAP6_9BACT</name>
<dbReference type="InterPro" id="IPR011990">
    <property type="entry name" value="TPR-like_helical_dom_sf"/>
</dbReference>
<dbReference type="SMART" id="SM00028">
    <property type="entry name" value="TPR"/>
    <property type="match status" value="4"/>
</dbReference>
<evidence type="ECO:0000259" key="4">
    <source>
        <dbReference type="PROSITE" id="PS51468"/>
    </source>
</evidence>
<evidence type="ECO:0000256" key="1">
    <source>
        <dbReference type="PROSITE-ProRule" id="PRU00339"/>
    </source>
</evidence>
<keyword evidence="1" id="KW-0802">TPR repeat</keyword>
<protein>
    <recommendedName>
        <fullName evidence="4">VIT domain-containing protein</fullName>
    </recommendedName>
</protein>
<keyword evidence="2" id="KW-0175">Coiled coil</keyword>
<comment type="caution">
    <text evidence="5">The sequence shown here is derived from an EMBL/GenBank/DDBJ whole genome shotgun (WGS) entry which is preliminary data.</text>
</comment>
<feature type="coiled-coil region" evidence="2">
    <location>
        <begin position="713"/>
        <end position="743"/>
    </location>
</feature>
<dbReference type="InterPro" id="IPR036465">
    <property type="entry name" value="vWFA_dom_sf"/>
</dbReference>
<reference evidence="5 6" key="1">
    <citation type="journal article" date="2017" name="BMC Genomics">
        <title>Genome sequencing of 39 Akkermansia muciniphila isolates reveals its population structure, genomic and functional diverisity, and global distribution in mammalian gut microbiotas.</title>
        <authorList>
            <person name="Guo X."/>
            <person name="Li S."/>
            <person name="Zhang J."/>
            <person name="Wu F."/>
            <person name="Li X."/>
            <person name="Wu D."/>
            <person name="Zhang M."/>
            <person name="Ou Z."/>
            <person name="Jie Z."/>
            <person name="Yan Q."/>
            <person name="Li P."/>
            <person name="Yi J."/>
            <person name="Peng Y."/>
        </authorList>
    </citation>
    <scope>NUCLEOTIDE SEQUENCE [LARGE SCALE GENOMIC DNA]</scope>
    <source>
        <strain evidence="5 6">GP24</strain>
    </source>
</reference>
<proteinExistence type="predicted"/>
<sequence length="1266" mass="140924">MIIREPFITNSLPRPFSYARKKGIGKTCFFLSPPNPTPPMMKLLCSFCLCILACCVSAAQTVSMRSTVLPPPFMKVECRQGERPVSISRAEIKSRVMDFLAETEVTLVFHNPNTRVMEGELTCPLPSGATVQGYALDINGRMVDGVPVPRQKARVAFEEEVRKQVDPGLVEWSGGNMFRTRVYPIPAGGTRTVRLRYSTVLPVDAAGVPSLQLPMNFKEKLDSLKLRVEVFSGRKPVVVSSPLDNVEFKDWHSAFLAEKEWNGLSLTEDLFISLPRAQGKEAVEARVFTESFDGRDYAAVVIPRPVREDNKNAVEAAPVIELVWDTSGSMKGADVGKFLDFLKRYLACGRIPGQQIHINLTVFRDRIMPSKTFAVTPDNMDELARELLALDYDGATCDWSSVLERLPARSRAWDCLVVSDGFVNFSPVPEKQAPNSAKTFALMVTPRKDANTFARIGIPVIDLTSQTAEQAMERVTRGETAIRYADGGNMPWGAFIKYEAPGMPSDSILLLAELEPGSYCGTVEMAGVEIPVEVEASGAAAGTLLKALYAQARLRELLCRAPSAVRDEAVGKLGMEYGIVTPGTSLLVLDSLDQYLKYGVRPPASAPELRVEYDRRMLKRERREDMAEETARLNRLKACLASWKEMQKWYEKEFFNPEEMESVLKDDRLKQALIHTCRGNDREALDIYRKVLKEEGNNRTALKGVTAMEKRLREREAKDKKAAEEKAARAKELAEARANLNRELDREPADIAENLRVAYGFYDLGDYDKALSLFNRILEKAPENVSARRGAETVARRKTAYYSAAYDESRSAMLAEVDSLWERPVQGSPERGNQDESAVGSAPVPLAGHGNIGAASSVSSFSSASPDLVGNANPAPTSRGIDGSLFLGGGETLNGLKARERDSGSSPVMNVKAWDSKAPYLAALDAADRPFAVYMKLKEEYGESPGFYMDCADWFAGKGDKALAVQILSNLAELELENRSLLRMLGYKLRYMGELRQARFIFETVKTLFPEEPQSYRDLALVLDELGEAQKAFGMYREVLERRMSSRFTGVDQIALVELNRLVSRSRAAGVKLDTGGLDPAFLQPVEADLRVVINWDTDASDMDLWVTDITGEKCYYGHRRTTHGGHLSRDVTQGYGPEEYLVRRALPGPYLVQTHYFGTRSQKMLAPVTLYAEIYTDYARPQEKRKTLVFRLNDRKQVVDVGNVEYGQALPRNSVRDYQVKAGETRESIAGSQLKDGKRAGEIIRLNPALKDREPKTGEIIKLPE</sequence>
<evidence type="ECO:0000256" key="3">
    <source>
        <dbReference type="SAM" id="MobiDB-lite"/>
    </source>
</evidence>
<evidence type="ECO:0000313" key="6">
    <source>
        <dbReference type="Proteomes" id="UP000236000"/>
    </source>
</evidence>
<dbReference type="Pfam" id="PF09906">
    <property type="entry name" value="DUF2135"/>
    <property type="match status" value="1"/>
</dbReference>
<gene>
    <name evidence="5" type="ORF">CXU22_09740</name>
</gene>
<dbReference type="EMBL" id="PJKA01000013">
    <property type="protein sequence ID" value="PNC16927.1"/>
    <property type="molecule type" value="Genomic_DNA"/>
</dbReference>
<feature type="domain" description="VIT" evidence="4">
    <location>
        <begin position="71"/>
        <end position="199"/>
    </location>
</feature>
<dbReference type="PROSITE" id="PS51468">
    <property type="entry name" value="VIT"/>
    <property type="match status" value="1"/>
</dbReference>
<accession>A0A2N8HAP6</accession>
<dbReference type="AlphaFoldDB" id="A0A2N8HAP6"/>
<dbReference type="InterPro" id="IPR019734">
    <property type="entry name" value="TPR_rpt"/>
</dbReference>
<dbReference type="SUPFAM" id="SSF48452">
    <property type="entry name" value="TPR-like"/>
    <property type="match status" value="2"/>
</dbReference>
<feature type="repeat" description="TPR" evidence="1">
    <location>
        <begin position="751"/>
        <end position="784"/>
    </location>
</feature>
<dbReference type="Pfam" id="PF13174">
    <property type="entry name" value="TPR_6"/>
    <property type="match status" value="1"/>
</dbReference>
<feature type="region of interest" description="Disordered" evidence="3">
    <location>
        <begin position="824"/>
        <end position="845"/>
    </location>
</feature>
<dbReference type="SMART" id="SM00609">
    <property type="entry name" value="VIT"/>
    <property type="match status" value="1"/>
</dbReference>
<dbReference type="InterPro" id="IPR019220">
    <property type="entry name" value="DUF2135"/>
</dbReference>